<keyword evidence="6" id="KW-0812">Transmembrane</keyword>
<keyword evidence="2 7" id="KW-0732">Signal</keyword>
<dbReference type="InterPro" id="IPR003599">
    <property type="entry name" value="Ig_sub"/>
</dbReference>
<feature type="signal peptide" evidence="7">
    <location>
        <begin position="1"/>
        <end position="27"/>
    </location>
</feature>
<dbReference type="PROSITE" id="PS51450">
    <property type="entry name" value="LRR"/>
    <property type="match status" value="3"/>
</dbReference>
<feature type="compositionally biased region" description="Basic and acidic residues" evidence="5">
    <location>
        <begin position="532"/>
        <end position="541"/>
    </location>
</feature>
<feature type="compositionally biased region" description="Low complexity" evidence="5">
    <location>
        <begin position="674"/>
        <end position="685"/>
    </location>
</feature>
<feature type="compositionally biased region" description="Pro residues" evidence="5">
    <location>
        <begin position="821"/>
        <end position="830"/>
    </location>
</feature>
<feature type="compositionally biased region" description="Basic and acidic residues" evidence="5">
    <location>
        <begin position="663"/>
        <end position="673"/>
    </location>
</feature>
<dbReference type="AlphaFoldDB" id="A0A4Z2B5A8"/>
<keyword evidence="1" id="KW-0433">Leucine-rich repeat</keyword>
<dbReference type="PROSITE" id="PS50835">
    <property type="entry name" value="IG_LIKE"/>
    <property type="match status" value="1"/>
</dbReference>
<feature type="transmembrane region" description="Helical" evidence="6">
    <location>
        <begin position="403"/>
        <end position="425"/>
    </location>
</feature>
<feature type="region of interest" description="Disordered" evidence="5">
    <location>
        <begin position="586"/>
        <end position="700"/>
    </location>
</feature>
<dbReference type="Pfam" id="PF13855">
    <property type="entry name" value="LRR_8"/>
    <property type="match status" value="1"/>
</dbReference>
<dbReference type="InterPro" id="IPR007110">
    <property type="entry name" value="Ig-like_dom"/>
</dbReference>
<evidence type="ECO:0000256" key="5">
    <source>
        <dbReference type="SAM" id="MobiDB-lite"/>
    </source>
</evidence>
<feature type="compositionally biased region" description="Basic and acidic residues" evidence="5">
    <location>
        <begin position="1244"/>
        <end position="1254"/>
    </location>
</feature>
<organism evidence="9 10">
    <name type="scientific">Takifugu bimaculatus</name>
    <dbReference type="NCBI Taxonomy" id="433685"/>
    <lineage>
        <taxon>Eukaryota</taxon>
        <taxon>Metazoa</taxon>
        <taxon>Chordata</taxon>
        <taxon>Craniata</taxon>
        <taxon>Vertebrata</taxon>
        <taxon>Euteleostomi</taxon>
        <taxon>Actinopterygii</taxon>
        <taxon>Neopterygii</taxon>
        <taxon>Teleostei</taxon>
        <taxon>Neoteleostei</taxon>
        <taxon>Acanthomorphata</taxon>
        <taxon>Eupercaria</taxon>
        <taxon>Tetraodontiformes</taxon>
        <taxon>Tetradontoidea</taxon>
        <taxon>Tetraodontidae</taxon>
        <taxon>Takifugu</taxon>
    </lineage>
</organism>
<evidence type="ECO:0000313" key="10">
    <source>
        <dbReference type="Proteomes" id="UP000516260"/>
    </source>
</evidence>
<gene>
    <name evidence="9" type="ORF">fugu_005763</name>
</gene>
<evidence type="ECO:0000256" key="7">
    <source>
        <dbReference type="SAM" id="SignalP"/>
    </source>
</evidence>
<sequence>MAGPFLAPGPFLAAALLLLSSGHHCLAPPPPCPDVCTCQRDPVLLNCSSAGLYLVPQHIPDSVSELHLSHNHLSSVALDRPLHKLQTLWLDNNGITHLSLCVERTRGGWRERRMRPWGRRGCDSWAPTLQLLSVENNHLQQLPEGLEGSTSLQVLHISFNRISTLRAGQFSRLRQLKELHLQHNLIASLHPHIFQDLPQLQVLDLSFNVLTSLHPLMHLSLRNIGAEVKLAGNKWHCDCSLRSLRRRMVYDRNRGPKAWNVTCASPSTLLGRDLLQLEEDELSCLSTENDAELHQDITVYSGSQILLSCSAQDSTWLTPNGRTPVGDRQAGLLITDIREGDTGLYVCASEENNVLSVFNLQISRDKGTKRKARSLPRIDTQITQDVSDRIVQERNQAGSQSNLALAVCLSVFITFLVAFIIGVIARPWLDALWQRITNKNSAPATTEVSIVEQSQYENQAFNCCDEPGQVCTHRERRVTFSRLDIGENSNVDQYDSVANDSQENINKYKVYQTNRDEHKAADSGSETSSQSSREENQRNVRADAGLSENTKLEYIQETNGPKTRRHSSSSDSSVFVNALTTDRIKSSQVSEEFIQQRAPVSKGKNEPNSSMDYMEKRGFSSDGTPRETHPEMWQQNEQHFKFSDSDQSASSSGHVFGSLKTLKRTDQKKRNDDLSSNSSSYLSENEITENTVNLDPEEDMEWNDNAPEVTKDVLRKVVSVPIHGGHTKPGLGVSVVSSNTKDFIKSSKIPLMQPFNKPKADDNIKLEKYIINNDSTDKTSSNSNKTPEISTELESRWAKMNLNKSRFRKHLEITSRKQEAPSPPLSPSPVSPSYTGYDRGTGSKLSTRGARGIIHTESKSDSGISVGRPRKGSSPSSDSSSSDEEDASRKDISERWKGPARSSSQTYPSPVESSVFMTFDQPHSQTQEVKGQELDILADTDSLITYKRSIFKSTSLLSNATLPTVNNKHTKSTVGNDEVEGPSHSHGSREAPLSPKTFPSKNFDEVIKTRIAQSRTTTDVEVPPEIKWNGIGRQPISNPRSADGGELTQRWEPTKMEVSLLDDSNIPIGTNVLIPTEWRGSAISDPVSSRYRETVENSPSSPNKILRMQSDNGRERRGLNALKAMSSERKKWDMHSESVMDASPQFNGYESPISTRFYTGSSEGQKPQTQLPPSSNAEHMERVQHLVYGVPLYRRHAFGTTPPPIPATPPPDEIEIPAWRSPQSSERLPGIRTHPYQSGPSTTKSEDVAEHFDNPYDNISSV</sequence>
<dbReference type="EMBL" id="SWLE01000019">
    <property type="protein sequence ID" value="TNM87542.1"/>
    <property type="molecule type" value="Genomic_DNA"/>
</dbReference>
<keyword evidence="10" id="KW-1185">Reference proteome</keyword>
<evidence type="ECO:0000313" key="9">
    <source>
        <dbReference type="EMBL" id="TNM87542.1"/>
    </source>
</evidence>
<dbReference type="SUPFAM" id="SSF48726">
    <property type="entry name" value="Immunoglobulin"/>
    <property type="match status" value="1"/>
</dbReference>
<dbReference type="GO" id="GO:0005886">
    <property type="term" value="C:plasma membrane"/>
    <property type="evidence" value="ECO:0007669"/>
    <property type="project" value="TreeGrafter"/>
</dbReference>
<dbReference type="Proteomes" id="UP000516260">
    <property type="component" value="Chromosome 6"/>
</dbReference>
<dbReference type="InterPro" id="IPR032675">
    <property type="entry name" value="LRR_dom_sf"/>
</dbReference>
<dbReference type="InterPro" id="IPR001611">
    <property type="entry name" value="Leu-rich_rpt"/>
</dbReference>
<dbReference type="SMART" id="SM00369">
    <property type="entry name" value="LRR_TYP"/>
    <property type="match status" value="5"/>
</dbReference>
<dbReference type="InterPro" id="IPR050541">
    <property type="entry name" value="LRR_TM_domain-containing"/>
</dbReference>
<protein>
    <recommendedName>
        <fullName evidence="8">Ig-like domain-containing protein</fullName>
    </recommendedName>
</protein>
<feature type="region of interest" description="Disordered" evidence="5">
    <location>
        <begin position="966"/>
        <end position="1000"/>
    </location>
</feature>
<evidence type="ECO:0000256" key="1">
    <source>
        <dbReference type="ARBA" id="ARBA00022614"/>
    </source>
</evidence>
<proteinExistence type="predicted"/>
<feature type="region of interest" description="Disordered" evidence="5">
    <location>
        <begin position="813"/>
        <end position="910"/>
    </location>
</feature>
<feature type="compositionally biased region" description="Polar residues" evidence="5">
    <location>
        <begin position="901"/>
        <end position="910"/>
    </location>
</feature>
<keyword evidence="6" id="KW-0472">Membrane</keyword>
<keyword evidence="6" id="KW-1133">Transmembrane helix</keyword>
<evidence type="ECO:0000256" key="3">
    <source>
        <dbReference type="ARBA" id="ARBA00022737"/>
    </source>
</evidence>
<evidence type="ECO:0000256" key="4">
    <source>
        <dbReference type="ARBA" id="ARBA00023157"/>
    </source>
</evidence>
<keyword evidence="4" id="KW-1015">Disulfide bond</keyword>
<feature type="region of interest" description="Disordered" evidence="5">
    <location>
        <begin position="1028"/>
        <end position="1047"/>
    </location>
</feature>
<evidence type="ECO:0000256" key="2">
    <source>
        <dbReference type="ARBA" id="ARBA00022729"/>
    </source>
</evidence>
<feature type="compositionally biased region" description="Basic and acidic residues" evidence="5">
    <location>
        <begin position="887"/>
        <end position="897"/>
    </location>
</feature>
<feature type="region of interest" description="Disordered" evidence="5">
    <location>
        <begin position="1153"/>
        <end position="1177"/>
    </location>
</feature>
<feature type="compositionally biased region" description="Polar residues" evidence="5">
    <location>
        <begin position="966"/>
        <end position="975"/>
    </location>
</feature>
<keyword evidence="3" id="KW-0677">Repeat</keyword>
<dbReference type="SMART" id="SM00409">
    <property type="entry name" value="IG"/>
    <property type="match status" value="1"/>
</dbReference>
<name>A0A4Z2B5A8_9TELE</name>
<feature type="chain" id="PRO_5021311920" description="Ig-like domain-containing protein" evidence="7">
    <location>
        <begin position="28"/>
        <end position="1262"/>
    </location>
</feature>
<feature type="region of interest" description="Disordered" evidence="5">
    <location>
        <begin position="1201"/>
        <end position="1262"/>
    </location>
</feature>
<feature type="region of interest" description="Disordered" evidence="5">
    <location>
        <begin position="516"/>
        <end position="573"/>
    </location>
</feature>
<accession>A0A4Z2B5A8</accession>
<dbReference type="PANTHER" id="PTHR24369">
    <property type="entry name" value="ANTIGEN BSP, PUTATIVE-RELATED"/>
    <property type="match status" value="1"/>
</dbReference>
<dbReference type="InterPro" id="IPR003591">
    <property type="entry name" value="Leu-rich_rpt_typical-subtyp"/>
</dbReference>
<dbReference type="Gene3D" id="2.60.40.10">
    <property type="entry name" value="Immunoglobulins"/>
    <property type="match status" value="1"/>
</dbReference>
<feature type="compositionally biased region" description="Basic and acidic residues" evidence="5">
    <location>
        <begin position="613"/>
        <end position="630"/>
    </location>
</feature>
<dbReference type="SUPFAM" id="SSF52058">
    <property type="entry name" value="L domain-like"/>
    <property type="match status" value="1"/>
</dbReference>
<feature type="compositionally biased region" description="Pro residues" evidence="5">
    <location>
        <begin position="1201"/>
        <end position="1211"/>
    </location>
</feature>
<reference evidence="9 10" key="1">
    <citation type="submission" date="2019-04" db="EMBL/GenBank/DDBJ databases">
        <title>The sequence and de novo assembly of Takifugu bimaculatus genome using PacBio and Hi-C technologies.</title>
        <authorList>
            <person name="Xu P."/>
            <person name="Liu B."/>
            <person name="Zhou Z."/>
        </authorList>
    </citation>
    <scope>NUCLEOTIDE SEQUENCE [LARGE SCALE GENOMIC DNA]</scope>
    <source>
        <strain evidence="9">TB-2018</strain>
        <tissue evidence="9">Muscle</tissue>
    </source>
</reference>
<dbReference type="InterPro" id="IPR013783">
    <property type="entry name" value="Ig-like_fold"/>
</dbReference>
<dbReference type="Gene3D" id="3.80.10.10">
    <property type="entry name" value="Ribonuclease Inhibitor"/>
    <property type="match status" value="2"/>
</dbReference>
<feature type="domain" description="Ig-like" evidence="8">
    <location>
        <begin position="256"/>
        <end position="363"/>
    </location>
</feature>
<evidence type="ECO:0000256" key="6">
    <source>
        <dbReference type="SAM" id="Phobius"/>
    </source>
</evidence>
<dbReference type="InterPro" id="IPR036179">
    <property type="entry name" value="Ig-like_dom_sf"/>
</dbReference>
<dbReference type="PANTHER" id="PTHR24369:SF210">
    <property type="entry name" value="CHAOPTIN-RELATED"/>
    <property type="match status" value="1"/>
</dbReference>
<evidence type="ECO:0000259" key="8">
    <source>
        <dbReference type="PROSITE" id="PS50835"/>
    </source>
</evidence>
<comment type="caution">
    <text evidence="9">The sequence shown here is derived from an EMBL/GenBank/DDBJ whole genome shotgun (WGS) entry which is preliminary data.</text>
</comment>